<keyword evidence="5" id="KW-1185">Reference proteome</keyword>
<dbReference type="InterPro" id="IPR049046">
    <property type="entry name" value="Beta-AFase-like_GH127_middle"/>
</dbReference>
<feature type="domain" description="Non-reducing end beta-L-arabinofuranosidase-like GH127 middle" evidence="2">
    <location>
        <begin position="449"/>
        <end position="541"/>
    </location>
</feature>
<sequence>MKIENIKVTDPFWTKYRTIVKDKLIPYQWSVINDDRAITIEKENAGAYDAVEKSHAVENLKIAAGLAKGHFYGFWFQDSDVYKWLEAVAYALRYAPDKRLEGIANNVIDIISQAQEPDGYLDTYIQIEAPEHKFTHVSLSHELYVMGHYIEAGVAYYQTTHYRKALDIAKKMGDCIDANFGPEDKKMHGYPGHPEIELALAKLADESGDVKYTRVAKYMIDQRGTRPNNFFEEQLKNVQAKKIEDPYYSDASQPDPEPSYFQNDVPVREMTSVEGHAVRMVYLLTGMAHVARQTGDESLFAASQRLWEDVTRRQMYITGGVGSSAPKGEAFTFDYDLPNDTAYAETCASCAMSFFAKQMRDTYQDADYGDVLERELYNGTISGMSPDGKHFFYVNPLEVDPKASKEDPMKSHVKVQRAAWFGCACRPPNLARLVASVDQYIYTVTEDAIYADQFIGNETTFDNGLTIEQTGNFPWSGDVQFAITAKKTVKTTVAIRIPAWSRDHYAVTVNGQPLAVELDQGYLRIKRNWSGTTQIAVTLDMSVQMVHADPRVKDDVGKTAIQRGPVVYTLEQADNGCQLQANTLPVTPAFTVTPDDQTFAVPIVKITTTALHTDAATPIGNLYGTPATTLTHKKQLTFIPYFAWANRTPGEMMVWCTRCKGDSRYLMIWFLWLAG</sequence>
<feature type="domain" description="Non-reducing end beta-L-arabinofuranosidase-like GH127 C-terminal" evidence="3">
    <location>
        <begin position="543"/>
        <end position="656"/>
    </location>
</feature>
<dbReference type="Pfam" id="PF20737">
    <property type="entry name" value="Glyco_hydro127C"/>
    <property type="match status" value="1"/>
</dbReference>
<feature type="domain" description="Non-reducing end beta-L-arabinofuranosidase-like GH127 catalytic" evidence="1">
    <location>
        <begin position="5"/>
        <end position="438"/>
    </location>
</feature>
<dbReference type="RefSeq" id="WP_274784798.1">
    <property type="nucleotide sequence ID" value="NZ_CP132482.1"/>
</dbReference>
<evidence type="ECO:0000259" key="3">
    <source>
        <dbReference type="Pfam" id="PF20737"/>
    </source>
</evidence>
<proteinExistence type="predicted"/>
<evidence type="ECO:0000259" key="2">
    <source>
        <dbReference type="Pfam" id="PF20736"/>
    </source>
</evidence>
<reference evidence="4 5" key="1">
    <citation type="submission" date="2023-08" db="EMBL/GenBank/DDBJ databases">
        <authorList>
            <person name="Buchebner-Jance M."/>
        </authorList>
    </citation>
    <scope>NUCLEOTIDE SEQUENCE [LARGE SCALE GENOMIC DNA]</scope>
    <source>
        <strain evidence="4 5">NCIMB 15471</strain>
    </source>
</reference>
<dbReference type="Pfam" id="PF07944">
    <property type="entry name" value="Beta-AFase-like_GH127_cat"/>
    <property type="match status" value="1"/>
</dbReference>
<dbReference type="InterPro" id="IPR012878">
    <property type="entry name" value="Beta-AFase-like_GH127_cat"/>
</dbReference>
<protein>
    <submittedName>
        <fullName evidence="4">Glycoside hydrolase family 127 protein</fullName>
    </submittedName>
</protein>
<dbReference type="InterPro" id="IPR049174">
    <property type="entry name" value="Beta-AFase-like"/>
</dbReference>
<dbReference type="InterPro" id="IPR008928">
    <property type="entry name" value="6-hairpin_glycosidase_sf"/>
</dbReference>
<organism evidence="4 5">
    <name type="scientific">Lacticaseibacillus parahuelsenbergensis</name>
    <dbReference type="NCBI Taxonomy" id="3068305"/>
    <lineage>
        <taxon>Bacteria</taxon>
        <taxon>Bacillati</taxon>
        <taxon>Bacillota</taxon>
        <taxon>Bacilli</taxon>
        <taxon>Lactobacillales</taxon>
        <taxon>Lactobacillaceae</taxon>
        <taxon>Lacticaseibacillus</taxon>
    </lineage>
</organism>
<keyword evidence="4" id="KW-0378">Hydrolase</keyword>
<evidence type="ECO:0000313" key="4">
    <source>
        <dbReference type="EMBL" id="WLV79168.1"/>
    </source>
</evidence>
<dbReference type="SUPFAM" id="SSF48208">
    <property type="entry name" value="Six-hairpin glycosidases"/>
    <property type="match status" value="1"/>
</dbReference>
<dbReference type="EMBL" id="CP132482">
    <property type="protein sequence ID" value="WLV79168.1"/>
    <property type="molecule type" value="Genomic_DNA"/>
</dbReference>
<evidence type="ECO:0000313" key="5">
    <source>
        <dbReference type="Proteomes" id="UP001233112"/>
    </source>
</evidence>
<accession>A0ABY9L5Z7</accession>
<dbReference type="InterPro" id="IPR049049">
    <property type="entry name" value="Beta-AFase-like_GH127_C"/>
</dbReference>
<dbReference type="PANTHER" id="PTHR43465">
    <property type="entry name" value="DUF1680 DOMAIN PROTEIN (AFU_ORTHOLOGUE AFUA_1G08910)"/>
    <property type="match status" value="1"/>
</dbReference>
<name>A0ABY9L5Z7_9LACO</name>
<dbReference type="Proteomes" id="UP001233112">
    <property type="component" value="Chromosome"/>
</dbReference>
<dbReference type="Pfam" id="PF20736">
    <property type="entry name" value="Glyco_hydro127M"/>
    <property type="match status" value="1"/>
</dbReference>
<gene>
    <name evidence="4" type="ORF">LACPH_001212</name>
</gene>
<evidence type="ECO:0000259" key="1">
    <source>
        <dbReference type="Pfam" id="PF07944"/>
    </source>
</evidence>
<dbReference type="PANTHER" id="PTHR43465:SF2">
    <property type="entry name" value="DUF1680 DOMAIN PROTEIN (AFU_ORTHOLOGUE AFUA_1G08910)"/>
    <property type="match status" value="1"/>
</dbReference>
<dbReference type="GO" id="GO:0016787">
    <property type="term" value="F:hydrolase activity"/>
    <property type="evidence" value="ECO:0007669"/>
    <property type="project" value="UniProtKB-KW"/>
</dbReference>